<dbReference type="Pfam" id="PF00005">
    <property type="entry name" value="ABC_tran"/>
    <property type="match status" value="1"/>
</dbReference>
<evidence type="ECO:0000256" key="2">
    <source>
        <dbReference type="ARBA" id="ARBA00022741"/>
    </source>
</evidence>
<dbReference type="FunFam" id="3.40.50.300:FF:000421">
    <property type="entry name" value="Branched-chain amino acid ABC transporter ATP-binding protein"/>
    <property type="match status" value="1"/>
</dbReference>
<dbReference type="InterPro" id="IPR027417">
    <property type="entry name" value="P-loop_NTPase"/>
</dbReference>
<dbReference type="PANTHER" id="PTHR45772">
    <property type="entry name" value="CONSERVED COMPONENT OF ABC TRANSPORTER FOR NATURAL AMINO ACIDS-RELATED"/>
    <property type="match status" value="1"/>
</dbReference>
<name>A0A2A7MEP0_9CLOT</name>
<evidence type="ECO:0000256" key="3">
    <source>
        <dbReference type="ARBA" id="ARBA00022840"/>
    </source>
</evidence>
<feature type="domain" description="ABC transporter" evidence="4">
    <location>
        <begin position="4"/>
        <end position="252"/>
    </location>
</feature>
<dbReference type="Proteomes" id="UP000789738">
    <property type="component" value="Unassembled WGS sequence"/>
</dbReference>
<dbReference type="OrthoDB" id="9805514at2"/>
<evidence type="ECO:0000259" key="4">
    <source>
        <dbReference type="PROSITE" id="PS50893"/>
    </source>
</evidence>
<dbReference type="AlphaFoldDB" id="A0A2A7MEP0"/>
<dbReference type="STRING" id="137838.GCA_001458595_01287"/>
<accession>A0A2A7MEP0</accession>
<evidence type="ECO:0000313" key="7">
    <source>
        <dbReference type="EMBL" id="PEG29997.1"/>
    </source>
</evidence>
<keyword evidence="3 7" id="KW-0067">ATP-binding</keyword>
<dbReference type="GO" id="GO:1903805">
    <property type="term" value="P:L-valine import across plasma membrane"/>
    <property type="evidence" value="ECO:0007669"/>
    <property type="project" value="TreeGrafter"/>
</dbReference>
<dbReference type="EMBL" id="CAKJVE010000004">
    <property type="protein sequence ID" value="CAG9710325.1"/>
    <property type="molecule type" value="Genomic_DNA"/>
</dbReference>
<dbReference type="Gene3D" id="3.40.50.300">
    <property type="entry name" value="P-loop containing nucleotide triphosphate hydrolases"/>
    <property type="match status" value="1"/>
</dbReference>
<evidence type="ECO:0000313" key="8">
    <source>
        <dbReference type="EMBL" id="VCT83368.1"/>
    </source>
</evidence>
<dbReference type="SMART" id="SM00382">
    <property type="entry name" value="AAA"/>
    <property type="match status" value="1"/>
</dbReference>
<dbReference type="EMBL" id="UWJD01000001">
    <property type="protein sequence ID" value="VCT83368.1"/>
    <property type="molecule type" value="Genomic_DNA"/>
</dbReference>
<dbReference type="CDD" id="cd03219">
    <property type="entry name" value="ABC_Mj1267_LivG_branched"/>
    <property type="match status" value="1"/>
</dbReference>
<dbReference type="InterPro" id="IPR032823">
    <property type="entry name" value="BCA_ABC_TP_C"/>
</dbReference>
<dbReference type="GO" id="GO:0042941">
    <property type="term" value="P:D-alanine transmembrane transport"/>
    <property type="evidence" value="ECO:0007669"/>
    <property type="project" value="TreeGrafter"/>
</dbReference>
<reference evidence="6" key="4">
    <citation type="submission" date="2022-10" db="EMBL/GenBank/DDBJ databases">
        <authorList>
            <person name="Aires J."/>
            <person name="Mesa V."/>
        </authorList>
    </citation>
    <scope>NUCLEOTIDE SEQUENCE</scope>
    <source>
        <strain evidence="6">Clostridium neonatale JD116</strain>
    </source>
</reference>
<evidence type="ECO:0000313" key="6">
    <source>
        <dbReference type="EMBL" id="CAI3540434.1"/>
    </source>
</evidence>
<dbReference type="Pfam" id="PF12399">
    <property type="entry name" value="BCA_ABC_TP_C"/>
    <property type="match status" value="1"/>
</dbReference>
<keyword evidence="1" id="KW-0813">Transport</keyword>
<evidence type="ECO:0000256" key="1">
    <source>
        <dbReference type="ARBA" id="ARBA00022448"/>
    </source>
</evidence>
<dbReference type="EC" id="3.6.3.-" evidence="5 8"/>
<dbReference type="GO" id="GO:0015808">
    <property type="term" value="P:L-alanine transport"/>
    <property type="evidence" value="ECO:0007669"/>
    <property type="project" value="TreeGrafter"/>
</dbReference>
<dbReference type="GO" id="GO:0015188">
    <property type="term" value="F:L-isoleucine transmembrane transporter activity"/>
    <property type="evidence" value="ECO:0007669"/>
    <property type="project" value="TreeGrafter"/>
</dbReference>
<dbReference type="RefSeq" id="WP_058294164.1">
    <property type="nucleotide sequence ID" value="NZ_CAKJVD010000019.1"/>
</dbReference>
<evidence type="ECO:0000313" key="5">
    <source>
        <dbReference type="EMBL" id="CAG9710325.1"/>
    </source>
</evidence>
<dbReference type="GO" id="GO:1903806">
    <property type="term" value="P:L-isoleucine import across plasma membrane"/>
    <property type="evidence" value="ECO:0007669"/>
    <property type="project" value="TreeGrafter"/>
</dbReference>
<sequence length="258" mass="28906">MALLNVENLTIKFGGLTAVSEVNMEIGEESLVGLIGPNGAGKTTLFNMLTGVYKPTYGKIEFNNERIDGIKPYDIASKRISRTFQNIRLFKELTVLENVMTSFDCQAKTSLLGSVLHTPGQIIEEESMKAEAMNFLKIMKLENKANELAKNLPYGEQRRLEIARALAVKPKLLLLDEPAAGMNPQETKELTDMIRWIKDEFKISVLLIEHDMKLVMNVCEYIYVLSFGQIIANGVPEEIQKNPKVIEAYLGRGADKHA</sequence>
<keyword evidence="9" id="KW-1185">Reference proteome</keyword>
<proteinExistence type="predicted"/>
<dbReference type="GO" id="GO:0005304">
    <property type="term" value="F:L-valine transmembrane transporter activity"/>
    <property type="evidence" value="ECO:0007669"/>
    <property type="project" value="TreeGrafter"/>
</dbReference>
<organism evidence="7 9">
    <name type="scientific">Clostridium neonatale</name>
    <dbReference type="NCBI Taxonomy" id="137838"/>
    <lineage>
        <taxon>Bacteria</taxon>
        <taxon>Bacillati</taxon>
        <taxon>Bacillota</taxon>
        <taxon>Clostridia</taxon>
        <taxon>Eubacteriales</taxon>
        <taxon>Clostridiaceae</taxon>
        <taxon>Clostridium</taxon>
    </lineage>
</organism>
<dbReference type="InterPro" id="IPR003593">
    <property type="entry name" value="AAA+_ATPase"/>
</dbReference>
<dbReference type="Proteomes" id="UP000220840">
    <property type="component" value="Unassembled WGS sequence"/>
</dbReference>
<keyword evidence="2" id="KW-0547">Nucleotide-binding</keyword>
<dbReference type="EMBL" id="CAMTCP010000022">
    <property type="protein sequence ID" value="CAI3540434.1"/>
    <property type="molecule type" value="Genomic_DNA"/>
</dbReference>
<dbReference type="SUPFAM" id="SSF52540">
    <property type="entry name" value="P-loop containing nucleoside triphosphate hydrolases"/>
    <property type="match status" value="1"/>
</dbReference>
<reference evidence="8 10" key="2">
    <citation type="submission" date="2018-06" db="EMBL/GenBank/DDBJ databases">
        <authorList>
            <consortium name="IHU Genomes"/>
        </authorList>
    </citation>
    <scope>NUCLEOTIDE SEQUENCE [LARGE SCALE GENOMIC DNA]</scope>
    <source>
        <strain evidence="8 10">NEC25</strain>
    </source>
</reference>
<dbReference type="GeneID" id="68876307"/>
<gene>
    <name evidence="7" type="primary">livG</name>
    <name evidence="8" type="synonym">lptB_1</name>
    <name evidence="6" type="ORF">CNEO2_110017</name>
    <name evidence="5" type="ORF">CNEO_44707</name>
    <name evidence="8" type="ORF">CNEONATNEC25_00964</name>
    <name evidence="7" type="ORF">CQ394_15265</name>
</gene>
<dbReference type="InterPro" id="IPR051120">
    <property type="entry name" value="ABC_AA/LPS_Transport"/>
</dbReference>
<dbReference type="InterPro" id="IPR003439">
    <property type="entry name" value="ABC_transporter-like_ATP-bd"/>
</dbReference>
<keyword evidence="5" id="KW-0378">Hydrolase</keyword>
<dbReference type="GO" id="GO:0015192">
    <property type="term" value="F:L-phenylalanine transmembrane transporter activity"/>
    <property type="evidence" value="ECO:0007669"/>
    <property type="project" value="TreeGrafter"/>
</dbReference>
<dbReference type="PANTHER" id="PTHR45772:SF7">
    <property type="entry name" value="AMINO ACID ABC TRANSPORTER ATP-BINDING PROTEIN"/>
    <property type="match status" value="1"/>
</dbReference>
<reference evidence="7 9" key="1">
    <citation type="submission" date="2017-10" db="EMBL/GenBank/DDBJ databases">
        <title>Effective Description of Clostridium neonatale sp. nov. linked to necrotizing enterocolitis in neonates and a clarification of species assignable to the genus Clostridium (Prazmowski 1880) emend. Lawson and Rainey 2016.</title>
        <authorList>
            <person name="Bernard K."/>
            <person name="Burdz T."/>
            <person name="Wiebe D."/>
            <person name="Balcewich B."/>
            <person name="Alfa M."/>
            <person name="Bernier A.-M."/>
        </authorList>
    </citation>
    <scope>NUCLEOTIDE SEQUENCE [LARGE SCALE GENOMIC DNA]</scope>
    <source>
        <strain evidence="7 9">LCDC99A005</strain>
    </source>
</reference>
<dbReference type="GO" id="GO:0016887">
    <property type="term" value="F:ATP hydrolysis activity"/>
    <property type="evidence" value="ECO:0007669"/>
    <property type="project" value="InterPro"/>
</dbReference>
<reference evidence="5" key="3">
    <citation type="submission" date="2021-10" db="EMBL/GenBank/DDBJ databases">
        <authorList>
            <person name="Mesa V."/>
        </authorList>
    </citation>
    <scope>NUCLEOTIDE SEQUENCE</scope>
    <source>
        <strain evidence="5">CC3_PB</strain>
    </source>
</reference>
<dbReference type="GO" id="GO:0005524">
    <property type="term" value="F:ATP binding"/>
    <property type="evidence" value="ECO:0007669"/>
    <property type="project" value="UniProtKB-KW"/>
</dbReference>
<protein>
    <submittedName>
        <fullName evidence="7">ABC transporter ATP-binding protein</fullName>
    </submittedName>
    <submittedName>
        <fullName evidence="5">High-affinity branched-chain amino acid ABC transporter, ATPase component (LIV-I protein G)</fullName>
        <ecNumber evidence="5 8">3.6.3.-</ecNumber>
    </submittedName>
    <submittedName>
        <fullName evidence="8">Lipopolysaccharide export system ATP-binding protein LptB</fullName>
    </submittedName>
</protein>
<dbReference type="Proteomes" id="UP001189143">
    <property type="component" value="Unassembled WGS sequence"/>
</dbReference>
<dbReference type="GO" id="GO:0005886">
    <property type="term" value="C:plasma membrane"/>
    <property type="evidence" value="ECO:0007669"/>
    <property type="project" value="TreeGrafter"/>
</dbReference>
<evidence type="ECO:0000313" key="10">
    <source>
        <dbReference type="Proteomes" id="UP000431451"/>
    </source>
</evidence>
<dbReference type="PROSITE" id="PS50893">
    <property type="entry name" value="ABC_TRANSPORTER_2"/>
    <property type="match status" value="1"/>
</dbReference>
<dbReference type="EMBL" id="PDCJ01000002">
    <property type="protein sequence ID" value="PEG29997.1"/>
    <property type="molecule type" value="Genomic_DNA"/>
</dbReference>
<evidence type="ECO:0000313" key="9">
    <source>
        <dbReference type="Proteomes" id="UP000220840"/>
    </source>
</evidence>
<dbReference type="Proteomes" id="UP000431451">
    <property type="component" value="Unassembled WGS sequence"/>
</dbReference>